<comment type="similarity">
    <text evidence="1">Belongs to the glycosyl hydrolase 29 family.</text>
</comment>
<evidence type="ECO:0000256" key="3">
    <source>
        <dbReference type="ARBA" id="ARBA00022729"/>
    </source>
</evidence>
<dbReference type="GO" id="GO:0004560">
    <property type="term" value="F:alpha-L-fucosidase activity"/>
    <property type="evidence" value="ECO:0007669"/>
    <property type="project" value="UniProtKB-EC"/>
</dbReference>
<reference evidence="7 8" key="1">
    <citation type="journal article" date="2013" name="Genome Announc.">
        <title>Draft Genome Sequence of Winogradskyella psychrotolerans RS-3T, Isolated from the Marine Transect of Kongsfjorden, Ny-Alesund, Svalbard, Arctic Ocean.</title>
        <authorList>
            <person name="Kumar Pinnaka A."/>
            <person name="Ara S."/>
            <person name="Singh A."/>
            <person name="Shivaji S."/>
        </authorList>
    </citation>
    <scope>NUCLEOTIDE SEQUENCE [LARGE SCALE GENOMIC DNA]</scope>
    <source>
        <strain evidence="7 8">RS-3</strain>
    </source>
</reference>
<evidence type="ECO:0000256" key="2">
    <source>
        <dbReference type="ARBA" id="ARBA00012662"/>
    </source>
</evidence>
<dbReference type="STRING" id="641526.ADIWIN_1951"/>
<evidence type="ECO:0000313" key="7">
    <source>
        <dbReference type="EMBL" id="EPR73170.1"/>
    </source>
</evidence>
<dbReference type="RefSeq" id="WP_020897765.1">
    <property type="nucleotide sequence ID" value="NZ_ATMR01000095.1"/>
</dbReference>
<protein>
    <recommendedName>
        <fullName evidence="2">alpha-L-fucosidase</fullName>
        <ecNumber evidence="2">3.2.1.51</ecNumber>
    </recommendedName>
</protein>
<gene>
    <name evidence="7" type="ORF">ADIWIN_1951</name>
</gene>
<dbReference type="InterPro" id="IPR000933">
    <property type="entry name" value="Glyco_hydro_29"/>
</dbReference>
<accession>S7VSF0</accession>
<dbReference type="GO" id="GO:0005764">
    <property type="term" value="C:lysosome"/>
    <property type="evidence" value="ECO:0007669"/>
    <property type="project" value="TreeGrafter"/>
</dbReference>
<keyword evidence="3" id="KW-0732">Signal</keyword>
<dbReference type="PANTHER" id="PTHR10030:SF37">
    <property type="entry name" value="ALPHA-L-FUCOSIDASE-RELATED"/>
    <property type="match status" value="1"/>
</dbReference>
<keyword evidence="8" id="KW-1185">Reference proteome</keyword>
<dbReference type="OrthoDB" id="1095333at2"/>
<dbReference type="SMART" id="SM00812">
    <property type="entry name" value="Alpha_L_fucos"/>
    <property type="match status" value="1"/>
</dbReference>
<dbReference type="EC" id="3.2.1.51" evidence="2"/>
<keyword evidence="5 7" id="KW-0326">Glycosidase</keyword>
<dbReference type="EMBL" id="ATMR01000095">
    <property type="protein sequence ID" value="EPR73170.1"/>
    <property type="molecule type" value="Genomic_DNA"/>
</dbReference>
<dbReference type="Gene3D" id="3.20.20.80">
    <property type="entry name" value="Glycosidases"/>
    <property type="match status" value="1"/>
</dbReference>
<evidence type="ECO:0000256" key="5">
    <source>
        <dbReference type="ARBA" id="ARBA00023295"/>
    </source>
</evidence>
<feature type="domain" description="Glycoside hydrolase family 29 N-terminal" evidence="6">
    <location>
        <begin position="162"/>
        <end position="317"/>
    </location>
</feature>
<dbReference type="eggNOG" id="COG3669">
    <property type="taxonomic scope" value="Bacteria"/>
</dbReference>
<comment type="caution">
    <text evidence="7">The sequence shown here is derived from an EMBL/GenBank/DDBJ whole genome shotgun (WGS) entry which is preliminary data.</text>
</comment>
<keyword evidence="4 7" id="KW-0378">Hydrolase</keyword>
<name>S7VSF0_9FLAO</name>
<dbReference type="GO" id="GO:0016139">
    <property type="term" value="P:glycoside catabolic process"/>
    <property type="evidence" value="ECO:0007669"/>
    <property type="project" value="TreeGrafter"/>
</dbReference>
<dbReference type="AlphaFoldDB" id="S7VSF0"/>
<evidence type="ECO:0000256" key="1">
    <source>
        <dbReference type="ARBA" id="ARBA00007951"/>
    </source>
</evidence>
<sequence length="330" mass="38061">MNLIMRPYKKRLRIYSIVFSMFLVTVSCKKKEDTTVSIEKPFHQTNHWIVLEKTDASKEGNTFSWDFNVKQPSDYVLQIVSKNESYKDKDVAKVKIEEQAFEEPLLKSYIINSNDIVSEFKNKIPYKNTGKQTLSITTDADFKNLRIIPHYKKPIGSGEHHQEWLTMHQSAEKQIALKRFKEAKFGMFIHWGLYSQAGGVWKGTKINNAPHPGPKVAEWLMYAFQIPREEYKALAKTFNPDKSFAQNVVKLAKDVGMKYIVITSKHHDGFALFDSKHSEFDMVDATPYKADIIKELYNACLAEGIDFGVYYSHGNDWMDGTDGNYANVKK</sequence>
<organism evidence="7 8">
    <name type="scientific">Winogradskyella psychrotolerans RS-3</name>
    <dbReference type="NCBI Taxonomy" id="641526"/>
    <lineage>
        <taxon>Bacteria</taxon>
        <taxon>Pseudomonadati</taxon>
        <taxon>Bacteroidota</taxon>
        <taxon>Flavobacteriia</taxon>
        <taxon>Flavobacteriales</taxon>
        <taxon>Flavobacteriaceae</taxon>
        <taxon>Winogradskyella</taxon>
    </lineage>
</organism>
<dbReference type="PANTHER" id="PTHR10030">
    <property type="entry name" value="ALPHA-L-FUCOSIDASE"/>
    <property type="match status" value="1"/>
</dbReference>
<dbReference type="InterPro" id="IPR017853">
    <property type="entry name" value="GH"/>
</dbReference>
<proteinExistence type="inferred from homology"/>
<dbReference type="GO" id="GO:0006004">
    <property type="term" value="P:fucose metabolic process"/>
    <property type="evidence" value="ECO:0007669"/>
    <property type="project" value="TreeGrafter"/>
</dbReference>
<evidence type="ECO:0000313" key="8">
    <source>
        <dbReference type="Proteomes" id="UP000014962"/>
    </source>
</evidence>
<dbReference type="SUPFAM" id="SSF51445">
    <property type="entry name" value="(Trans)glycosidases"/>
    <property type="match status" value="1"/>
</dbReference>
<dbReference type="PATRIC" id="fig|641526.4.peg.1935"/>
<evidence type="ECO:0000259" key="6">
    <source>
        <dbReference type="Pfam" id="PF01120"/>
    </source>
</evidence>
<dbReference type="InterPro" id="IPR057739">
    <property type="entry name" value="Glyco_hydro_29_N"/>
</dbReference>
<dbReference type="Pfam" id="PF01120">
    <property type="entry name" value="Alpha_L_fucos"/>
    <property type="match status" value="1"/>
</dbReference>
<evidence type="ECO:0000256" key="4">
    <source>
        <dbReference type="ARBA" id="ARBA00022801"/>
    </source>
</evidence>
<dbReference type="Proteomes" id="UP000014962">
    <property type="component" value="Unassembled WGS sequence"/>
</dbReference>
<dbReference type="PROSITE" id="PS51257">
    <property type="entry name" value="PROKAR_LIPOPROTEIN"/>
    <property type="match status" value="1"/>
</dbReference>